<keyword evidence="4" id="KW-0560">Oxidoreductase</keyword>
<dbReference type="InterPro" id="IPR023753">
    <property type="entry name" value="FAD/NAD-binding_dom"/>
</dbReference>
<evidence type="ECO:0000313" key="8">
    <source>
        <dbReference type="Proteomes" id="UP001359886"/>
    </source>
</evidence>
<dbReference type="PRINTS" id="PR00411">
    <property type="entry name" value="PNDRDTASEI"/>
</dbReference>
<dbReference type="EMBL" id="JAZHOG010000004">
    <property type="protein sequence ID" value="MEJ8567370.1"/>
    <property type="molecule type" value="Genomic_DNA"/>
</dbReference>
<dbReference type="InterPro" id="IPR036188">
    <property type="entry name" value="FAD/NAD-bd_sf"/>
</dbReference>
<dbReference type="Pfam" id="PF14759">
    <property type="entry name" value="Reductase_C"/>
    <property type="match status" value="1"/>
</dbReference>
<dbReference type="InterPro" id="IPR016156">
    <property type="entry name" value="FAD/NAD-linked_Rdtase_dimer_sf"/>
</dbReference>
<dbReference type="Pfam" id="PF07992">
    <property type="entry name" value="Pyr_redox_2"/>
    <property type="match status" value="1"/>
</dbReference>
<gene>
    <name evidence="7" type="ORF">V3330_06995</name>
</gene>
<dbReference type="Gene3D" id="3.50.50.60">
    <property type="entry name" value="FAD/NAD(P)-binding domain"/>
    <property type="match status" value="2"/>
</dbReference>
<evidence type="ECO:0000259" key="5">
    <source>
        <dbReference type="Pfam" id="PF07992"/>
    </source>
</evidence>
<dbReference type="Gene3D" id="3.30.390.30">
    <property type="match status" value="1"/>
</dbReference>
<dbReference type="SUPFAM" id="SSF51905">
    <property type="entry name" value="FAD/NAD(P)-binding domain"/>
    <property type="match status" value="1"/>
</dbReference>
<dbReference type="SUPFAM" id="SSF55424">
    <property type="entry name" value="FAD/NAD-linked reductases, dimerisation (C-terminal) domain"/>
    <property type="match status" value="1"/>
</dbReference>
<evidence type="ECO:0000259" key="6">
    <source>
        <dbReference type="Pfam" id="PF14759"/>
    </source>
</evidence>
<evidence type="ECO:0000256" key="3">
    <source>
        <dbReference type="ARBA" id="ARBA00022827"/>
    </source>
</evidence>
<organism evidence="7 8">
    <name type="scientific">Elongatibacter sediminis</name>
    <dbReference type="NCBI Taxonomy" id="3119006"/>
    <lineage>
        <taxon>Bacteria</taxon>
        <taxon>Pseudomonadati</taxon>
        <taxon>Pseudomonadota</taxon>
        <taxon>Gammaproteobacteria</taxon>
        <taxon>Chromatiales</taxon>
        <taxon>Wenzhouxiangellaceae</taxon>
        <taxon>Elongatibacter</taxon>
    </lineage>
</organism>
<dbReference type="GO" id="GO:0016651">
    <property type="term" value="F:oxidoreductase activity, acting on NAD(P)H"/>
    <property type="evidence" value="ECO:0007669"/>
    <property type="project" value="TreeGrafter"/>
</dbReference>
<dbReference type="PANTHER" id="PTHR43557:SF2">
    <property type="entry name" value="RIESKE DOMAIN-CONTAINING PROTEIN-RELATED"/>
    <property type="match status" value="1"/>
</dbReference>
<dbReference type="InterPro" id="IPR028202">
    <property type="entry name" value="Reductase_C"/>
</dbReference>
<evidence type="ECO:0000256" key="1">
    <source>
        <dbReference type="ARBA" id="ARBA00001974"/>
    </source>
</evidence>
<feature type="domain" description="Reductase C-terminal" evidence="6">
    <location>
        <begin position="320"/>
        <end position="404"/>
    </location>
</feature>
<keyword evidence="8" id="KW-1185">Reference proteome</keyword>
<feature type="domain" description="FAD/NAD(P)-binding" evidence="5">
    <location>
        <begin position="4"/>
        <end position="301"/>
    </location>
</feature>
<reference evidence="7 8" key="1">
    <citation type="submission" date="2024-02" db="EMBL/GenBank/DDBJ databases">
        <title>A novel Wenzhouxiangellaceae bacterium, isolated from coastal sediments.</title>
        <authorList>
            <person name="Du Z.-J."/>
            <person name="Ye Y.-Q."/>
            <person name="Zhang X.-Y."/>
        </authorList>
    </citation>
    <scope>NUCLEOTIDE SEQUENCE [LARGE SCALE GENOMIC DNA]</scope>
    <source>
        <strain evidence="7 8">CH-27</strain>
    </source>
</reference>
<evidence type="ECO:0000256" key="4">
    <source>
        <dbReference type="ARBA" id="ARBA00023002"/>
    </source>
</evidence>
<sequence length="404" mass="44096">MSKRIMIVGTGQAGVQVAVSLRQGGFDEEIVMVGAETHVPYQRPPLSKQVLKKEWAAERCQLRHLEFYQDHDIELLQGTRATRLDTGGSNLELDDGSVWHYDALALCTGSRLNRLNMDGGDLPEVRYLRTVDDALDLSGRLQPDSRLVVIGGGYIGLEVAAAARGLGADVTVIEALDQVMQRSALPEIAAFLRRRHEDAGVSFVMGARVSHIVGDGRVEAVELEDGRQIPADVVMVGVGVRPDLRLVEGSGVETARGVRVDGGCRTNVENVFAAGDVAESAHPLLDGWHVLESVQNAVSQGKIVAANMLGRDETYSEVPWFWSEQYDSRLQMAGIPRTSDRHVFRANPDTGGMSVFCVAGDYVSAVQCIDSPRDYMVGRQLISNRTTVQDAPLADHHFNLKELL</sequence>
<dbReference type="InterPro" id="IPR050446">
    <property type="entry name" value="FAD-oxidoreductase/Apoptosis"/>
</dbReference>
<keyword evidence="3" id="KW-0274">FAD</keyword>
<dbReference type="GO" id="GO:0005737">
    <property type="term" value="C:cytoplasm"/>
    <property type="evidence" value="ECO:0007669"/>
    <property type="project" value="TreeGrafter"/>
</dbReference>
<evidence type="ECO:0000313" key="7">
    <source>
        <dbReference type="EMBL" id="MEJ8567370.1"/>
    </source>
</evidence>
<dbReference type="PANTHER" id="PTHR43557">
    <property type="entry name" value="APOPTOSIS-INDUCING FACTOR 1"/>
    <property type="match status" value="1"/>
</dbReference>
<comment type="cofactor">
    <cofactor evidence="1">
        <name>FAD</name>
        <dbReference type="ChEBI" id="CHEBI:57692"/>
    </cofactor>
</comment>
<keyword evidence="2" id="KW-0285">Flavoprotein</keyword>
<dbReference type="AlphaFoldDB" id="A0AAW9R805"/>
<dbReference type="PRINTS" id="PR00368">
    <property type="entry name" value="FADPNR"/>
</dbReference>
<comment type="caution">
    <text evidence="7">The sequence shown here is derived from an EMBL/GenBank/DDBJ whole genome shotgun (WGS) entry which is preliminary data.</text>
</comment>
<proteinExistence type="predicted"/>
<name>A0AAW9R805_9GAMM</name>
<dbReference type="RefSeq" id="WP_354694695.1">
    <property type="nucleotide sequence ID" value="NZ_JAZHOG010000004.1"/>
</dbReference>
<dbReference type="Proteomes" id="UP001359886">
    <property type="component" value="Unassembled WGS sequence"/>
</dbReference>
<evidence type="ECO:0000256" key="2">
    <source>
        <dbReference type="ARBA" id="ARBA00022630"/>
    </source>
</evidence>
<protein>
    <submittedName>
        <fullName evidence="7">FAD-dependent oxidoreductase</fullName>
    </submittedName>
</protein>
<accession>A0AAW9R805</accession>